<organism evidence="1 2">
    <name type="scientific">Ixodes persulcatus</name>
    <name type="common">Taiga tick</name>
    <dbReference type="NCBI Taxonomy" id="34615"/>
    <lineage>
        <taxon>Eukaryota</taxon>
        <taxon>Metazoa</taxon>
        <taxon>Ecdysozoa</taxon>
        <taxon>Arthropoda</taxon>
        <taxon>Chelicerata</taxon>
        <taxon>Arachnida</taxon>
        <taxon>Acari</taxon>
        <taxon>Parasitiformes</taxon>
        <taxon>Ixodida</taxon>
        <taxon>Ixodoidea</taxon>
        <taxon>Ixodidae</taxon>
        <taxon>Ixodinae</taxon>
        <taxon>Ixodes</taxon>
    </lineage>
</organism>
<name>A0AC60PXF4_IXOPE</name>
<dbReference type="Proteomes" id="UP000805193">
    <property type="component" value="Unassembled WGS sequence"/>
</dbReference>
<keyword evidence="2" id="KW-1185">Reference proteome</keyword>
<evidence type="ECO:0000313" key="1">
    <source>
        <dbReference type="EMBL" id="KAG0425372.1"/>
    </source>
</evidence>
<sequence length="248" mass="26456">MIQSSRHFYYPLSTFTLVSSSFSLFSFLFFPFSTPLAARANLGCRKTSCPKPHLRGSFDEAVSSRGPAPSKVSVATQVSFSDHGKPLQSSTPRLKLTLPGHSISAAKAADAPSRTKDLGATVAMEVTPSSRPPGPVPQATERVSRSSSLGRTSPSRNQHVPRATEDTDGTVGRPSTSTAAPSGQGRDRGLPPRSLDNSKASGRPGKKSPEAEKTADAGNFSAPEPDPEEMEWQTQKQKHKGKTRVFPP</sequence>
<reference evidence="1 2" key="1">
    <citation type="journal article" date="2020" name="Cell">
        <title>Large-Scale Comparative Analyses of Tick Genomes Elucidate Their Genetic Diversity and Vector Capacities.</title>
        <authorList>
            <consortium name="Tick Genome and Microbiome Consortium (TIGMIC)"/>
            <person name="Jia N."/>
            <person name="Wang J."/>
            <person name="Shi W."/>
            <person name="Du L."/>
            <person name="Sun Y."/>
            <person name="Zhan W."/>
            <person name="Jiang J.F."/>
            <person name="Wang Q."/>
            <person name="Zhang B."/>
            <person name="Ji P."/>
            <person name="Bell-Sakyi L."/>
            <person name="Cui X.M."/>
            <person name="Yuan T.T."/>
            <person name="Jiang B.G."/>
            <person name="Yang W.F."/>
            <person name="Lam T.T."/>
            <person name="Chang Q.C."/>
            <person name="Ding S.J."/>
            <person name="Wang X.J."/>
            <person name="Zhu J.G."/>
            <person name="Ruan X.D."/>
            <person name="Zhao L."/>
            <person name="Wei J.T."/>
            <person name="Ye R.Z."/>
            <person name="Que T.C."/>
            <person name="Du C.H."/>
            <person name="Zhou Y.H."/>
            <person name="Cheng J.X."/>
            <person name="Dai P.F."/>
            <person name="Guo W.B."/>
            <person name="Han X.H."/>
            <person name="Huang E.J."/>
            <person name="Li L.F."/>
            <person name="Wei W."/>
            <person name="Gao Y.C."/>
            <person name="Liu J.Z."/>
            <person name="Shao H.Z."/>
            <person name="Wang X."/>
            <person name="Wang C.C."/>
            <person name="Yang T.C."/>
            <person name="Huo Q.B."/>
            <person name="Li W."/>
            <person name="Chen H.Y."/>
            <person name="Chen S.E."/>
            <person name="Zhou L.G."/>
            <person name="Ni X.B."/>
            <person name="Tian J.H."/>
            <person name="Sheng Y."/>
            <person name="Liu T."/>
            <person name="Pan Y.S."/>
            <person name="Xia L.Y."/>
            <person name="Li J."/>
            <person name="Zhao F."/>
            <person name="Cao W.C."/>
        </authorList>
    </citation>
    <scope>NUCLEOTIDE SEQUENCE [LARGE SCALE GENOMIC DNA]</scope>
    <source>
        <strain evidence="1">Iper-2018</strain>
    </source>
</reference>
<protein>
    <submittedName>
        <fullName evidence="1">Uncharacterized protein</fullName>
    </submittedName>
</protein>
<comment type="caution">
    <text evidence="1">The sequence shown here is derived from an EMBL/GenBank/DDBJ whole genome shotgun (WGS) entry which is preliminary data.</text>
</comment>
<accession>A0AC60PXF4</accession>
<proteinExistence type="predicted"/>
<dbReference type="EMBL" id="JABSTQ010009853">
    <property type="protein sequence ID" value="KAG0425372.1"/>
    <property type="molecule type" value="Genomic_DNA"/>
</dbReference>
<gene>
    <name evidence="1" type="ORF">HPB47_027454</name>
</gene>
<evidence type="ECO:0000313" key="2">
    <source>
        <dbReference type="Proteomes" id="UP000805193"/>
    </source>
</evidence>